<feature type="region of interest" description="Disordered" evidence="3">
    <location>
        <begin position="697"/>
        <end position="723"/>
    </location>
</feature>
<dbReference type="Pfam" id="PF00169">
    <property type="entry name" value="PH"/>
    <property type="match status" value="1"/>
</dbReference>
<feature type="compositionally biased region" description="Polar residues" evidence="3">
    <location>
        <begin position="367"/>
        <end position="385"/>
    </location>
</feature>
<dbReference type="InParanoid" id="A0A7M7PW56"/>
<reference evidence="6" key="1">
    <citation type="submission" date="2015-02" db="EMBL/GenBank/DDBJ databases">
        <title>Genome sequencing for Strongylocentrotus purpuratus.</title>
        <authorList>
            <person name="Murali S."/>
            <person name="Liu Y."/>
            <person name="Vee V."/>
            <person name="English A."/>
            <person name="Wang M."/>
            <person name="Skinner E."/>
            <person name="Han Y."/>
            <person name="Muzny D.M."/>
            <person name="Worley K.C."/>
            <person name="Gibbs R.A."/>
        </authorList>
    </citation>
    <scope>NUCLEOTIDE SEQUENCE</scope>
</reference>
<dbReference type="Gene3D" id="3.30.420.40">
    <property type="match status" value="2"/>
</dbReference>
<protein>
    <recommendedName>
        <fullName evidence="4">PH domain-containing protein</fullName>
    </recommendedName>
</protein>
<feature type="compositionally biased region" description="Polar residues" evidence="3">
    <location>
        <begin position="705"/>
        <end position="719"/>
    </location>
</feature>
<organism evidence="5 6">
    <name type="scientific">Strongylocentrotus purpuratus</name>
    <name type="common">Purple sea urchin</name>
    <dbReference type="NCBI Taxonomy" id="7668"/>
    <lineage>
        <taxon>Eukaryota</taxon>
        <taxon>Metazoa</taxon>
        <taxon>Echinodermata</taxon>
        <taxon>Eleutherozoa</taxon>
        <taxon>Echinozoa</taxon>
        <taxon>Echinoidea</taxon>
        <taxon>Euechinoidea</taxon>
        <taxon>Echinacea</taxon>
        <taxon>Camarodonta</taxon>
        <taxon>Echinidea</taxon>
        <taxon>Strongylocentrotidae</taxon>
        <taxon>Strongylocentrotus</taxon>
    </lineage>
</organism>
<evidence type="ECO:0000313" key="6">
    <source>
        <dbReference type="Proteomes" id="UP000007110"/>
    </source>
</evidence>
<dbReference type="InterPro" id="IPR004000">
    <property type="entry name" value="Actin"/>
</dbReference>
<feature type="compositionally biased region" description="Polar residues" evidence="3">
    <location>
        <begin position="416"/>
        <end position="434"/>
    </location>
</feature>
<keyword evidence="2" id="KW-0175">Coiled coil</keyword>
<dbReference type="SUPFAM" id="SSF50729">
    <property type="entry name" value="PH domain-like"/>
    <property type="match status" value="1"/>
</dbReference>
<feature type="domain" description="PH" evidence="4">
    <location>
        <begin position="724"/>
        <end position="821"/>
    </location>
</feature>
<dbReference type="SMART" id="SM00268">
    <property type="entry name" value="ACTIN"/>
    <property type="match status" value="1"/>
</dbReference>
<dbReference type="Pfam" id="PF00022">
    <property type="entry name" value="Actin"/>
    <property type="match status" value="1"/>
</dbReference>
<reference evidence="5" key="2">
    <citation type="submission" date="2021-01" db="UniProtKB">
        <authorList>
            <consortium name="EnsemblMetazoa"/>
        </authorList>
    </citation>
    <scope>IDENTIFICATION</scope>
</reference>
<feature type="compositionally biased region" description="Low complexity" evidence="3">
    <location>
        <begin position="123"/>
        <end position="133"/>
    </location>
</feature>
<dbReference type="OMA" id="IMIPRLG"/>
<comment type="similarity">
    <text evidence="1">Belongs to the actin family.</text>
</comment>
<dbReference type="PANTHER" id="PTHR11937">
    <property type="entry name" value="ACTIN"/>
    <property type="match status" value="1"/>
</dbReference>
<sequence length="1214" mass="136150">MDVELKATATALQDAINKLQHEYKRLSQITISSGDEEQDPNKLSTSEQKLVRLCSRNRRCLSRLMAVEWDADKKSESSSIVSSELSSEDISPSSDPLDSDESSDSPPNGPTRREYSREYSLRDSGNGDSGDSGIYRRDSDRSSHKLDTSNCGDLDTINEEDLSSILRPKTIVTDLETCKDFVQSLAEQVQAMQEALRKSKDDLLEVDEEELEEDRDMGVEDMVVQHDRERVPEVEDIYETTPLVEVRLNSEMDEEHQSDGHQNGGNIFWENEPLSVRERVMQIDRATLGREHRLSYRGHSPIERDSYASRESHFSLLSHESHSSHLSRGSQESHQSLKSSLDSHASHASFGHHELHGTFDLPGMRESYSSHGSNNTYDSKSSSLVNGDHSPIPKRISNESQPRERSRGTPSPPPSKFTNGPLRSSNPINNVQKINNGTNNGTTSQSNMNGTSSKPRPPARQNIPPTKPIPPARPNGITKMNGQPLPNGVVKPTRDGRTSGPLIRSIPTNQVIDDGGYETPIQCKPIPPARNMAGQKQRSSHVQADYEEVIQLPGNVCDNQTTGLCVRTSKKDDYIHVSSTYEVTDIQANGSQPSRNDSDKSTNGNGVQRTVTEEGAIYEFPPDTCHVEEVPQPVSAMEEEPPKECFEEHPLPEPVIYKYDGPEVFGENIKTEPVRFEERDAIKKWDPVPLLRELYSNVQRHKDQTTGQRYSRNDSSPRSNRAGEISMEGYMEKLPMGRRRASLIKKWKKRYFRAKNGNLFYYEDHKAKKSLGYIHLIGGKVTEISNKVLEVTDMRGRVLLLRGNSKMEFEDWKNILTAETGAFVPKSTIAPPISKRVLVVDLGGSSVRAGVLSESETPYPQVFFPCVAATHGRSKDKTAYGFNALAPDCRASSKLHFPFRKQAKLEQFKLNMSVTEGLLETAFSELCVDPIAYTVLVIVPFNMGPKMTEKLVEMIFERFNVEGILVQEQALMALYSYKATSGIVVNIGERVDIVPIVDGYIVEKGVYRLPFGGRQITEHLTRLLTETGHRLFSEVEKYIGRLLKEKACFVAQDYHAELKFCSLDPELCSTYLDLDKYDVPNGTGTIKLDYSRFRCTEGLFHPEVWGKDHPGLHTLVYNAIQACNMEQRKTMAKSIYLCGGTTLLPGIAERLRTELTKMLPKSTLVKVHAAPERYHAAYNGANVLAPLSAFDNMCITKEEWRQLGPTSLTKWTTS</sequence>
<name>A0A7M7PW56_STRPU</name>
<dbReference type="Gene3D" id="2.30.29.30">
    <property type="entry name" value="Pleckstrin-homology domain (PH domain)/Phosphotyrosine-binding domain (PTB)"/>
    <property type="match status" value="1"/>
</dbReference>
<accession>A0A7M7PW56</accession>
<evidence type="ECO:0000256" key="3">
    <source>
        <dbReference type="SAM" id="MobiDB-lite"/>
    </source>
</evidence>
<dbReference type="InterPro" id="IPR043129">
    <property type="entry name" value="ATPase_NBD"/>
</dbReference>
<dbReference type="GO" id="GO:0005869">
    <property type="term" value="C:dynactin complex"/>
    <property type="evidence" value="ECO:0000318"/>
    <property type="project" value="GO_Central"/>
</dbReference>
<dbReference type="EnsemblMetazoa" id="XM_031000090">
    <property type="protein sequence ID" value="XP_030855950"/>
    <property type="gene ID" value="LOC115918243"/>
</dbReference>
<dbReference type="SMART" id="SM00233">
    <property type="entry name" value="PH"/>
    <property type="match status" value="1"/>
</dbReference>
<feature type="compositionally biased region" description="Low complexity" evidence="3">
    <location>
        <begin position="77"/>
        <end position="96"/>
    </location>
</feature>
<evidence type="ECO:0000256" key="2">
    <source>
        <dbReference type="SAM" id="Coils"/>
    </source>
</evidence>
<feature type="compositionally biased region" description="Basic and acidic residues" evidence="3">
    <location>
        <begin position="111"/>
        <end position="121"/>
    </location>
</feature>
<dbReference type="KEGG" id="spu:115918243"/>
<dbReference type="Proteomes" id="UP000007110">
    <property type="component" value="Unassembled WGS sequence"/>
</dbReference>
<dbReference type="AlphaFoldDB" id="A0A7M7PW56"/>
<dbReference type="InterPro" id="IPR001849">
    <property type="entry name" value="PH_domain"/>
</dbReference>
<feature type="coiled-coil region" evidence="2">
    <location>
        <begin position="182"/>
        <end position="209"/>
    </location>
</feature>
<keyword evidence="6" id="KW-1185">Reference proteome</keyword>
<feature type="region of interest" description="Disordered" evidence="3">
    <location>
        <begin position="71"/>
        <end position="153"/>
    </location>
</feature>
<feature type="compositionally biased region" description="Basic and acidic residues" evidence="3">
    <location>
        <begin position="134"/>
        <end position="147"/>
    </location>
</feature>
<feature type="region of interest" description="Disordered" evidence="3">
    <location>
        <begin position="316"/>
        <end position="517"/>
    </location>
</feature>
<dbReference type="GeneID" id="115918243"/>
<feature type="compositionally biased region" description="Low complexity" evidence="3">
    <location>
        <begin position="324"/>
        <end position="334"/>
    </location>
</feature>
<dbReference type="SUPFAM" id="SSF53067">
    <property type="entry name" value="Actin-like ATPase domain"/>
    <property type="match status" value="2"/>
</dbReference>
<evidence type="ECO:0000313" key="5">
    <source>
        <dbReference type="EnsemblMetazoa" id="XP_030855950"/>
    </source>
</evidence>
<proteinExistence type="inferred from homology"/>
<feature type="region of interest" description="Disordered" evidence="3">
    <location>
        <begin position="585"/>
        <end position="607"/>
    </location>
</feature>
<dbReference type="InterPro" id="IPR011993">
    <property type="entry name" value="PH-like_dom_sf"/>
</dbReference>
<dbReference type="PROSITE" id="PS50003">
    <property type="entry name" value="PH_DOMAIN"/>
    <property type="match status" value="1"/>
</dbReference>
<dbReference type="Gene3D" id="3.90.640.10">
    <property type="entry name" value="Actin, Chain A, domain 4"/>
    <property type="match status" value="1"/>
</dbReference>
<feature type="compositionally biased region" description="Low complexity" evidence="3">
    <location>
        <begin position="435"/>
        <end position="453"/>
    </location>
</feature>
<evidence type="ECO:0000256" key="1">
    <source>
        <dbReference type="RuleBase" id="RU000487"/>
    </source>
</evidence>
<dbReference type="RefSeq" id="XP_030855950.1">
    <property type="nucleotide sequence ID" value="XM_031000090.1"/>
</dbReference>
<dbReference type="OrthoDB" id="337660at2759"/>
<evidence type="ECO:0000259" key="4">
    <source>
        <dbReference type="PROSITE" id="PS50003"/>
    </source>
</evidence>